<proteinExistence type="predicted"/>
<comment type="caution">
    <text evidence="1">The sequence shown here is derived from an EMBL/GenBank/DDBJ whole genome shotgun (WGS) entry which is preliminary data.</text>
</comment>
<dbReference type="EMBL" id="VIXF01000008">
    <property type="protein sequence ID" value="MBN9901543.1"/>
    <property type="molecule type" value="Genomic_DNA"/>
</dbReference>
<evidence type="ECO:0000313" key="2">
    <source>
        <dbReference type="Proteomes" id="UP000775627"/>
    </source>
</evidence>
<reference evidence="1" key="1">
    <citation type="submission" date="2019-07" db="EMBL/GenBank/DDBJ databases">
        <authorList>
            <person name="Lazarte J.N."/>
            <person name="Poliero A."/>
            <person name="Beron C."/>
        </authorList>
    </citation>
    <scope>NUCLEOTIDE SEQUENCE</scope>
    <source>
        <strain evidence="1">FCC7</strain>
    </source>
</reference>
<dbReference type="Gene3D" id="2.50.20.10">
    <property type="entry name" value="Lipoprotein localisation LolA/LolB/LppX"/>
    <property type="match status" value="1"/>
</dbReference>
<organism evidence="1 2">
    <name type="scientific">Bacillus thuringiensis</name>
    <dbReference type="NCBI Taxonomy" id="1428"/>
    <lineage>
        <taxon>Bacteria</taxon>
        <taxon>Bacillati</taxon>
        <taxon>Bacillota</taxon>
        <taxon>Bacilli</taxon>
        <taxon>Bacillales</taxon>
        <taxon>Bacillaceae</taxon>
        <taxon>Bacillus</taxon>
        <taxon>Bacillus cereus group</taxon>
    </lineage>
</organism>
<reference evidence="1" key="2">
    <citation type="journal article" date="2021" name="J. Invertebr. Pathol.">
        <title>Molecular characterization of a Bacillus thuringiensis strain from Argentina, toxic against Lepidoptera and Coleoptera, based on its whole-genome and Cry protein analysis.</title>
        <authorList>
            <person name="Nicolas Lazarte J."/>
            <person name="Pia Valacco M."/>
            <person name="Moreno S."/>
            <person name="Salerno G.L."/>
            <person name="Beron C.M."/>
        </authorList>
    </citation>
    <scope>NUCLEOTIDE SEQUENCE</scope>
    <source>
        <strain evidence="1">FCC7</strain>
    </source>
</reference>
<dbReference type="RefSeq" id="WP_206906139.1">
    <property type="nucleotide sequence ID" value="NZ_CP125663.1"/>
</dbReference>
<dbReference type="Proteomes" id="UP000775627">
    <property type="component" value="Unassembled WGS sequence"/>
</dbReference>
<dbReference type="AlphaFoldDB" id="A0AAW4HZG2"/>
<sequence>MKKKFIITGVAGGILATTLAYGNFNLSDNQNTKVYAASENENITKKSIAVQNSDEEKKRIQTLMLNSIDNFKTAKGSFEYFSTNGNYHLLVEYQTDLSDNPKSYEKVRGIATANHKTLKKGAIEPGYEISTYDGESLNNFNSGSADFQTNSVTKDSKPNTYTVATPPITNEERTELKDSNINQRVIEKGGEKTYIHRLDPAYMRIAKTSLFPEDFAMGFLADQTKWNITGQEKIADINTIVIEGILHNGYDERYRAKTFKLNIDPNTGILLQMEARDASNVIKESIKTKTIEINKPVDTKLYNSIQK</sequence>
<accession>A0AAW4HZG2</accession>
<protein>
    <submittedName>
        <fullName evidence="1">Uncharacterized protein</fullName>
    </submittedName>
</protein>
<evidence type="ECO:0000313" key="1">
    <source>
        <dbReference type="EMBL" id="MBN9901543.1"/>
    </source>
</evidence>
<name>A0AAW4HZG2_BACTU</name>
<gene>
    <name evidence="1" type="ORF">FME64_30205</name>
</gene>